<dbReference type="Gene3D" id="1.10.8.10">
    <property type="entry name" value="DNA helicase RuvA subunit, C-terminal domain"/>
    <property type="match status" value="1"/>
</dbReference>
<evidence type="ECO:0000256" key="2">
    <source>
        <dbReference type="ARBA" id="ARBA00022771"/>
    </source>
</evidence>
<feature type="region of interest" description="Disordered" evidence="4">
    <location>
        <begin position="91"/>
        <end position="189"/>
    </location>
</feature>
<dbReference type="OrthoDB" id="298098at2759"/>
<accession>A0A7T8HJV1</accession>
<feature type="compositionally biased region" description="Polar residues" evidence="4">
    <location>
        <begin position="1668"/>
        <end position="1680"/>
    </location>
</feature>
<feature type="region of interest" description="Disordered" evidence="4">
    <location>
        <begin position="1073"/>
        <end position="1092"/>
    </location>
</feature>
<dbReference type="GO" id="GO:0034450">
    <property type="term" value="F:ubiquitin-ubiquitin ligase activity"/>
    <property type="evidence" value="ECO:0007669"/>
    <property type="project" value="TreeGrafter"/>
</dbReference>
<feature type="compositionally biased region" description="Low complexity" evidence="4">
    <location>
        <begin position="660"/>
        <end position="672"/>
    </location>
</feature>
<feature type="region of interest" description="Disordered" evidence="4">
    <location>
        <begin position="2066"/>
        <end position="2086"/>
    </location>
</feature>
<feature type="non-terminal residue" evidence="6">
    <location>
        <position position="2496"/>
    </location>
</feature>
<dbReference type="InterPro" id="IPR024725">
    <property type="entry name" value="UBR5_UBA"/>
</dbReference>
<feature type="region of interest" description="Disordered" evidence="4">
    <location>
        <begin position="1708"/>
        <end position="1731"/>
    </location>
</feature>
<evidence type="ECO:0000313" key="7">
    <source>
        <dbReference type="Proteomes" id="UP000595437"/>
    </source>
</evidence>
<feature type="region of interest" description="Disordered" evidence="4">
    <location>
        <begin position="1016"/>
        <end position="1066"/>
    </location>
</feature>
<feature type="region of interest" description="Disordered" evidence="4">
    <location>
        <begin position="399"/>
        <end position="420"/>
    </location>
</feature>
<feature type="region of interest" description="Disordered" evidence="4">
    <location>
        <begin position="971"/>
        <end position="992"/>
    </location>
</feature>
<dbReference type="PANTHER" id="PTHR46276">
    <property type="entry name" value="E3 UBIQUITIN-PROTEIN LIGASE UBR5"/>
    <property type="match status" value="1"/>
</dbReference>
<feature type="region of interest" description="Disordered" evidence="4">
    <location>
        <begin position="1925"/>
        <end position="1995"/>
    </location>
</feature>
<keyword evidence="7" id="KW-1185">Reference proteome</keyword>
<keyword evidence="3" id="KW-0862">Zinc</keyword>
<dbReference type="Pfam" id="PF11547">
    <property type="entry name" value="E3_UbLigase_EDD"/>
    <property type="match status" value="1"/>
</dbReference>
<feature type="compositionally biased region" description="Low complexity" evidence="4">
    <location>
        <begin position="982"/>
        <end position="992"/>
    </location>
</feature>
<dbReference type="GO" id="GO:0003723">
    <property type="term" value="F:RNA binding"/>
    <property type="evidence" value="ECO:0007669"/>
    <property type="project" value="InterPro"/>
</dbReference>
<reference evidence="7" key="1">
    <citation type="submission" date="2021-01" db="EMBL/GenBank/DDBJ databases">
        <title>Caligus Genome Assembly.</title>
        <authorList>
            <person name="Gallardo-Escarate C."/>
        </authorList>
    </citation>
    <scope>NUCLEOTIDE SEQUENCE [LARGE SCALE GENOMIC DNA]</scope>
</reference>
<dbReference type="GO" id="GO:0090263">
    <property type="term" value="P:positive regulation of canonical Wnt signaling pathway"/>
    <property type="evidence" value="ECO:0007669"/>
    <property type="project" value="TreeGrafter"/>
</dbReference>
<dbReference type="GO" id="GO:0005634">
    <property type="term" value="C:nucleus"/>
    <property type="evidence" value="ECO:0007669"/>
    <property type="project" value="TreeGrafter"/>
</dbReference>
<evidence type="ECO:0000313" key="6">
    <source>
        <dbReference type="EMBL" id="QQP50775.1"/>
    </source>
</evidence>
<dbReference type="SMART" id="SM00517">
    <property type="entry name" value="PolyA"/>
    <property type="match status" value="1"/>
</dbReference>
<evidence type="ECO:0000256" key="1">
    <source>
        <dbReference type="ARBA" id="ARBA00022723"/>
    </source>
</evidence>
<feature type="compositionally biased region" description="Low complexity" evidence="4">
    <location>
        <begin position="1964"/>
        <end position="1984"/>
    </location>
</feature>
<keyword evidence="1" id="KW-0479">Metal-binding</keyword>
<evidence type="ECO:0000259" key="5">
    <source>
        <dbReference type="PROSITE" id="PS51309"/>
    </source>
</evidence>
<gene>
    <name evidence="6" type="ORF">FKW44_011899</name>
</gene>
<name>A0A7T8HJV1_CALRO</name>
<feature type="compositionally biased region" description="Basic and acidic residues" evidence="4">
    <location>
        <begin position="399"/>
        <end position="412"/>
    </location>
</feature>
<dbReference type="InterPro" id="IPR036053">
    <property type="entry name" value="PABP-dom"/>
</dbReference>
<feature type="compositionally biased region" description="Acidic residues" evidence="4">
    <location>
        <begin position="1576"/>
        <end position="1598"/>
    </location>
</feature>
<dbReference type="SMART" id="SM00396">
    <property type="entry name" value="ZnF_UBR1"/>
    <property type="match status" value="1"/>
</dbReference>
<feature type="compositionally biased region" description="Acidic residues" evidence="4">
    <location>
        <begin position="1543"/>
        <end position="1568"/>
    </location>
</feature>
<feature type="domain" description="PABC" evidence="5">
    <location>
        <begin position="2417"/>
        <end position="2494"/>
    </location>
</feature>
<feature type="compositionally biased region" description="Basic and acidic residues" evidence="4">
    <location>
        <begin position="639"/>
        <end position="648"/>
    </location>
</feature>
<feature type="region of interest" description="Disordered" evidence="4">
    <location>
        <begin position="1273"/>
        <end position="1305"/>
    </location>
</feature>
<feature type="compositionally biased region" description="Gly residues" evidence="4">
    <location>
        <begin position="1513"/>
        <end position="1522"/>
    </location>
</feature>
<dbReference type="Gene3D" id="1.10.1900.10">
    <property type="entry name" value="c-terminal domain of poly(a) binding protein"/>
    <property type="match status" value="1"/>
</dbReference>
<dbReference type="EMBL" id="CP045896">
    <property type="protein sequence ID" value="QQP50775.1"/>
    <property type="molecule type" value="Genomic_DNA"/>
</dbReference>
<dbReference type="PROSITE" id="PS51309">
    <property type="entry name" value="PABC"/>
    <property type="match status" value="1"/>
</dbReference>
<evidence type="ECO:0000256" key="3">
    <source>
        <dbReference type="ARBA" id="ARBA00022833"/>
    </source>
</evidence>
<feature type="region of interest" description="Disordered" evidence="4">
    <location>
        <begin position="639"/>
        <end position="694"/>
    </location>
</feature>
<dbReference type="GO" id="GO:0008270">
    <property type="term" value="F:zinc ion binding"/>
    <property type="evidence" value="ECO:0007669"/>
    <property type="project" value="UniProtKB-KW"/>
</dbReference>
<feature type="compositionally biased region" description="Low complexity" evidence="4">
    <location>
        <begin position="1824"/>
        <end position="1840"/>
    </location>
</feature>
<feature type="region of interest" description="Disordered" evidence="4">
    <location>
        <begin position="320"/>
        <end position="365"/>
    </location>
</feature>
<dbReference type="FunFam" id="1.10.8.10:FF:000009">
    <property type="entry name" value="Putative E3 ubiquitin-protein ligase UBR5"/>
    <property type="match status" value="1"/>
</dbReference>
<dbReference type="SUPFAM" id="SSF63570">
    <property type="entry name" value="PABC (PABP) domain"/>
    <property type="match status" value="1"/>
</dbReference>
<feature type="compositionally biased region" description="Acidic residues" evidence="4">
    <location>
        <begin position="1925"/>
        <end position="1935"/>
    </location>
</feature>
<feature type="compositionally biased region" description="Low complexity" evidence="4">
    <location>
        <begin position="170"/>
        <end position="182"/>
    </location>
</feature>
<dbReference type="CDD" id="cd14423">
    <property type="entry name" value="CUE_UBR5"/>
    <property type="match status" value="1"/>
</dbReference>
<feature type="compositionally biased region" description="Low complexity" evidence="4">
    <location>
        <begin position="1945"/>
        <end position="1954"/>
    </location>
</feature>
<dbReference type="SUPFAM" id="SSF50985">
    <property type="entry name" value="RCC1/BLIP-II"/>
    <property type="match status" value="1"/>
</dbReference>
<feature type="compositionally biased region" description="Basic and acidic residues" evidence="4">
    <location>
        <begin position="1080"/>
        <end position="1092"/>
    </location>
</feature>
<feature type="compositionally biased region" description="Low complexity" evidence="4">
    <location>
        <begin position="2072"/>
        <end position="2083"/>
    </location>
</feature>
<feature type="region of interest" description="Disordered" evidence="4">
    <location>
        <begin position="1495"/>
        <end position="1680"/>
    </location>
</feature>
<feature type="compositionally biased region" description="Polar residues" evidence="4">
    <location>
        <begin position="1607"/>
        <end position="1616"/>
    </location>
</feature>
<keyword evidence="2" id="KW-0863">Zinc-finger</keyword>
<proteinExistence type="predicted"/>
<feature type="compositionally biased region" description="Acidic residues" evidence="4">
    <location>
        <begin position="1626"/>
        <end position="1657"/>
    </location>
</feature>
<dbReference type="Proteomes" id="UP000595437">
    <property type="component" value="Chromosome 7"/>
</dbReference>
<dbReference type="GO" id="GO:0043130">
    <property type="term" value="F:ubiquitin binding"/>
    <property type="evidence" value="ECO:0007669"/>
    <property type="project" value="InterPro"/>
</dbReference>
<organism evidence="6 7">
    <name type="scientific">Caligus rogercresseyi</name>
    <name type="common">Sea louse</name>
    <dbReference type="NCBI Taxonomy" id="217165"/>
    <lineage>
        <taxon>Eukaryota</taxon>
        <taxon>Metazoa</taxon>
        <taxon>Ecdysozoa</taxon>
        <taxon>Arthropoda</taxon>
        <taxon>Crustacea</taxon>
        <taxon>Multicrustacea</taxon>
        <taxon>Hexanauplia</taxon>
        <taxon>Copepoda</taxon>
        <taxon>Siphonostomatoida</taxon>
        <taxon>Caligidae</taxon>
        <taxon>Caligus</taxon>
    </lineage>
</organism>
<feature type="compositionally biased region" description="Basic residues" evidence="4">
    <location>
        <begin position="1279"/>
        <end position="1288"/>
    </location>
</feature>
<evidence type="ECO:0000256" key="4">
    <source>
        <dbReference type="SAM" id="MobiDB-lite"/>
    </source>
</evidence>
<dbReference type="InterPro" id="IPR002004">
    <property type="entry name" value="PABP_HYD_C"/>
</dbReference>
<dbReference type="InterPro" id="IPR009091">
    <property type="entry name" value="RCC1/BLIP-II"/>
</dbReference>
<dbReference type="PANTHER" id="PTHR46276:SF1">
    <property type="entry name" value="E3 UBIQUITIN-PROTEIN LIGASE UBR5"/>
    <property type="match status" value="1"/>
</dbReference>
<feature type="compositionally biased region" description="Low complexity" evidence="4">
    <location>
        <begin position="322"/>
        <end position="359"/>
    </location>
</feature>
<dbReference type="Pfam" id="PF00658">
    <property type="entry name" value="MLLE"/>
    <property type="match status" value="1"/>
</dbReference>
<feature type="region of interest" description="Disordered" evidence="4">
    <location>
        <begin position="1815"/>
        <end position="1844"/>
    </location>
</feature>
<dbReference type="InterPro" id="IPR003126">
    <property type="entry name" value="Znf_UBR"/>
</dbReference>
<protein>
    <recommendedName>
        <fullName evidence="5">PABC domain-containing protein</fullName>
    </recommendedName>
</protein>
<sequence length="2496" mass="271684">MTRIQFLVHPLPGSSEQLREKLKRTSELLSHRRRVSGLPPGVSPALHELDVSQIEVAPSHFAFLLTDGRLCRLPFSVISDRLDLSMLKASSGTHATGGGSSCSSASGEHRPTGPPEAQAEDMHPGDRAITSPKVSGEGRDMMPSKSTLGRKACRQSRRESIRFPNRLRSSFHVSGSSSSSSSRQPARTRGRIIRTSSIRGGRGAAAVGGGVIMSSSSSGSSSRPVPFVPEDLVTQAQAVLQGRSRNMIIRELQRTNLDVNLAVNNLLSRDEEDGEDVEEGQDGYVPEDLISLLDAGMNADHPSVIIDADAMFSEDVFGYSQRSTSAGGSAPPASSAVRASGAGASLSSRRGASSSAANSGGAGEERAINAERDSIFRWRERQYFGPKRWLETALRDPAWQDKDEDGSKKRGESSSAGCPSPLWLGDELEFWPEKNGKEPLRFSKIVALHSELVAVSNGGQLYHWRWCDLSPYRADNPTGSHPRASFLGLTNEKITMISASNIRCSIVTESGKVATFMDESVAHVCSKLEQSAYYHSEFNNEKIISLHTCILYTVVRMESGAIFWWEAPDKYSNKKKTLDKLCKGRKSSGSSRSLSSASSNEITTAPMYQAGSIGFTVTGSVPKVGSLLCAAWKLPELPKEKEKKKEDNDTASMPPPPSPASSTCSDSSLSSPAVGTRRQKRSAPKEEPEDKVDEEEWHLKDVIFVEDSRNIPLGKVLKVDGPYAAVKFNAAKDKEDENNLLNESTRLLRKDDLQVVKSGILPRMPDCFQRTPKLINTNESGNILAITVDGQGVHAIVKTNGRLSHKLYNISSGKVEVDSKFLTDTNAFIGLDQNNISFRSTGESEFVSILTDGNCTVYSLVKDSTPSADSIRDPYWLDLPPIKALGLGTHALPHVASGKKNEVAVVVMSFSPQIILPKILQCNFEGVKRVFSALEADPSSLDSIETMSSILEERCDGGRNIIHTIVSMCMPTSNKDPDMDPSGTSSSGGSISIESIATAVSSRAMNLRDMMRRATAAATRSIEGSNSSSAVLGDASGGGSPPVMEDASLPNLSWPPDSLEAAASGEEDSLLTLANSSNKSQKESKAPTNESVERRANALAILKLICESSVIFPHLESLLSMQDAQGNTPLMAAIASRAYPAALVLFDAANKVARESSNDRATIKKTLMSMVFPEKASPDSSPLHFHMDGEDHINQCARVCHKGHDFKLKRTSPTAYCDCWEKCKCRSLIGGNQEARFEVMCRLISDTNLVTLPNSRGENILLFLVQTVGRQATEQRQFHPSRPRKSASRKTTFSDLENDRPEHDLEPPRFCRRALEKLLSDWTAVKSMIMTGHSPAPNISFPIYEDQAFLASQSGTALLDKFVHCLLVKCTSEKLDTLLTTLIRHIQHSEVKSEAKLVVKRFVRSVTRVFVVFNVEMSPGQSKKKSLQSATQPLQRCKRVFQALINIAVEELCETANALLAPVRFGVARPTAPFSLSPGSNEFVSAEEIFSVEPLAPRSRTANPTNRPRSLIGSGGNGGGDVGSNLPRSSRRPGQAPPADAFEPNEAEDNEDGGDEGEESMEQAEVIEEPSALDNPDVDDQNSDMMDLDLLAESESDSDNEHDSRDPSGSNENPNLDTAGGSEALFSDDESADSSHPDEDESDAGETDEQDGEDLTFVDEQLERRPNGGSSSGERSNLTPLSMQWAIRSRPKGSRSHGAGAPATMAVVSSTSTPRPCGEQALPTPTRDHQQHPAILSRSFGIVIRQIADLLTMLQDYTALAPALPRTLDISYQESISLQLYIEYQMKPNWDWLMTVLDSTEAQLRFGSALTGISDPSHPHHPLHSNPRSSSVPGSTGGSSRSERSANLYHASRAATQNPEMLHNRRDFLNYALSLMRAHNSEHSDSLPVIDVSALKHIAYVFDALIYYMRSGTDSVEEPSRFNLEYEENESEDIEESGRSAASMEVGGESSSPSRGGGEEEQDGGSSSNSNTIPPNAASSSSSSQPGKGRRHPFFQRSDSTLCLGCAPPDPFAPSMQEALPLADQPHLLQPNARREDLFGIPKQPLNSSSNPLSVLPTRLGLSLRNSDNTVSSAPGPSGPSAGENTLELSTAPFQAGPSAEANFERLVQARSGNASPTAATCDTASIKSLDTTATTMDLENEPQDLSMGAMSSASSLAGDAIEPQLLQQQQRFTSPKKAFMMREAARENLERDKSGNNPLPPEVLVVSTDAQTKPEVDGEVTIETSRQRVTNLGVSVPHDILLGRWRLTLDLFGRVFIDNVGIEPGSIISELGGFPHKEEKFRREMEKLRNCRTQDFVISKIEREREQLIVQAFKEFNALYNQNQRRSSSSQPPLVVNRVKVTFQNEPGEGSGWLGALLANKKLPNLEPAQMPFSLIQRLRGTRDTRTERRLAVHKSYTYKSNRDVRALSYDARPFYVNGEGGGGSNEHLSPHQHQLGDRLYQRVHVLRPSLASKITGMLLELTPAQLLLLLASEDSLRQRVDEATDIILANTNEQ</sequence>
<dbReference type="GO" id="GO:0005737">
    <property type="term" value="C:cytoplasm"/>
    <property type="evidence" value="ECO:0007669"/>
    <property type="project" value="TreeGrafter"/>
</dbReference>
<dbReference type="GO" id="GO:0000209">
    <property type="term" value="P:protein polyubiquitination"/>
    <property type="evidence" value="ECO:0007669"/>
    <property type="project" value="TreeGrafter"/>
</dbReference>